<evidence type="ECO:0000256" key="4">
    <source>
        <dbReference type="ARBA" id="ARBA00022617"/>
    </source>
</evidence>
<evidence type="ECO:0000313" key="15">
    <source>
        <dbReference type="Proteomes" id="UP001521184"/>
    </source>
</evidence>
<comment type="subcellular location">
    <subcellularLocation>
        <location evidence="2">Membrane</location>
        <topology evidence="2">Multi-pass membrane protein</topology>
    </subcellularLocation>
</comment>
<dbReference type="Gene3D" id="1.20.120.1770">
    <property type="match status" value="1"/>
</dbReference>
<keyword evidence="15" id="KW-1185">Reference proteome</keyword>
<evidence type="ECO:0000256" key="2">
    <source>
        <dbReference type="ARBA" id="ARBA00004141"/>
    </source>
</evidence>
<comment type="cofactor">
    <cofactor evidence="1">
        <name>heme b</name>
        <dbReference type="ChEBI" id="CHEBI:60344"/>
    </cofactor>
</comment>
<dbReference type="EMBL" id="JAKEKT020000089">
    <property type="protein sequence ID" value="KAL1637356.1"/>
    <property type="molecule type" value="Genomic_DNA"/>
</dbReference>
<evidence type="ECO:0000256" key="11">
    <source>
        <dbReference type="SAM" id="MobiDB-lite"/>
    </source>
</evidence>
<dbReference type="InterPro" id="IPR006593">
    <property type="entry name" value="Cyt_b561/ferric_Rdtase_TM"/>
</dbReference>
<evidence type="ECO:0000256" key="5">
    <source>
        <dbReference type="ARBA" id="ARBA00022692"/>
    </source>
</evidence>
<keyword evidence="7" id="KW-0249">Electron transport</keyword>
<gene>
    <name evidence="14" type="ORF">SLS58_009302</name>
</gene>
<dbReference type="InterPro" id="IPR045150">
    <property type="entry name" value="CYB561D1/2"/>
</dbReference>
<keyword evidence="8 12" id="KW-1133">Transmembrane helix</keyword>
<feature type="transmembrane region" description="Helical" evidence="12">
    <location>
        <begin position="50"/>
        <end position="75"/>
    </location>
</feature>
<accession>A0ABR3TCR0</accession>
<evidence type="ECO:0000256" key="9">
    <source>
        <dbReference type="ARBA" id="ARBA00023004"/>
    </source>
</evidence>
<name>A0ABR3TCR0_9PEZI</name>
<feature type="domain" description="Cytochrome b561" evidence="13">
    <location>
        <begin position="27"/>
        <end position="223"/>
    </location>
</feature>
<keyword evidence="4" id="KW-0349">Heme</keyword>
<feature type="transmembrane region" description="Helical" evidence="12">
    <location>
        <begin position="193"/>
        <end position="213"/>
    </location>
</feature>
<keyword evidence="6" id="KW-0479">Metal-binding</keyword>
<evidence type="ECO:0000256" key="1">
    <source>
        <dbReference type="ARBA" id="ARBA00001970"/>
    </source>
</evidence>
<evidence type="ECO:0000259" key="13">
    <source>
        <dbReference type="PROSITE" id="PS50939"/>
    </source>
</evidence>
<dbReference type="CDD" id="cd08761">
    <property type="entry name" value="Cyt_b561_CYB561D2_like"/>
    <property type="match status" value="1"/>
</dbReference>
<proteinExistence type="predicted"/>
<feature type="region of interest" description="Disordered" evidence="11">
    <location>
        <begin position="1"/>
        <end position="34"/>
    </location>
</feature>
<keyword evidence="5 12" id="KW-0812">Transmembrane</keyword>
<evidence type="ECO:0000256" key="7">
    <source>
        <dbReference type="ARBA" id="ARBA00022982"/>
    </source>
</evidence>
<organism evidence="14 15">
    <name type="scientific">Diplodia intermedia</name>
    <dbReference type="NCBI Taxonomy" id="856260"/>
    <lineage>
        <taxon>Eukaryota</taxon>
        <taxon>Fungi</taxon>
        <taxon>Dikarya</taxon>
        <taxon>Ascomycota</taxon>
        <taxon>Pezizomycotina</taxon>
        <taxon>Dothideomycetes</taxon>
        <taxon>Dothideomycetes incertae sedis</taxon>
        <taxon>Botryosphaeriales</taxon>
        <taxon>Botryosphaeriaceae</taxon>
        <taxon>Diplodia</taxon>
    </lineage>
</organism>
<evidence type="ECO:0000256" key="3">
    <source>
        <dbReference type="ARBA" id="ARBA00022448"/>
    </source>
</evidence>
<comment type="caution">
    <text evidence="14">The sequence shown here is derived from an EMBL/GenBank/DDBJ whole genome shotgun (WGS) entry which is preliminary data.</text>
</comment>
<evidence type="ECO:0000256" key="6">
    <source>
        <dbReference type="ARBA" id="ARBA00022723"/>
    </source>
</evidence>
<dbReference type="PROSITE" id="PS50939">
    <property type="entry name" value="CYTOCHROME_B561"/>
    <property type="match status" value="1"/>
</dbReference>
<protein>
    <recommendedName>
        <fullName evidence="13">Cytochrome b561 domain-containing protein</fullName>
    </recommendedName>
</protein>
<keyword evidence="10 12" id="KW-0472">Membrane</keyword>
<feature type="transmembrane region" description="Helical" evidence="12">
    <location>
        <begin position="168"/>
        <end position="187"/>
    </location>
</feature>
<keyword evidence="3" id="KW-0813">Transport</keyword>
<evidence type="ECO:0000313" key="14">
    <source>
        <dbReference type="EMBL" id="KAL1637356.1"/>
    </source>
</evidence>
<dbReference type="PANTHER" id="PTHR15422:SF45">
    <property type="entry name" value="CYTOCHROME B561 DOMAIN-CONTAINING PROTEIN"/>
    <property type="match status" value="1"/>
</dbReference>
<feature type="transmembrane region" description="Helical" evidence="12">
    <location>
        <begin position="127"/>
        <end position="148"/>
    </location>
</feature>
<reference evidence="14 15" key="1">
    <citation type="journal article" date="2023" name="Plant Dis.">
        <title>First Report of Diplodia intermedia Causing Canker and Dieback Diseases on Apple Trees in Canada.</title>
        <authorList>
            <person name="Ellouze W."/>
            <person name="Ilyukhin E."/>
            <person name="Sulman M."/>
            <person name="Ali S."/>
        </authorList>
    </citation>
    <scope>NUCLEOTIDE SEQUENCE [LARGE SCALE GENOMIC DNA]</scope>
    <source>
        <strain evidence="14 15">M45-28</strain>
    </source>
</reference>
<feature type="transmembrane region" description="Helical" evidence="12">
    <location>
        <begin position="87"/>
        <end position="107"/>
    </location>
</feature>
<dbReference type="Pfam" id="PF03188">
    <property type="entry name" value="Cytochrom_B561"/>
    <property type="match status" value="1"/>
</dbReference>
<dbReference type="SMART" id="SM00665">
    <property type="entry name" value="B561"/>
    <property type="match status" value="1"/>
</dbReference>
<dbReference type="PANTHER" id="PTHR15422">
    <property type="entry name" value="OS05G0565100 PROTEIN"/>
    <property type="match status" value="1"/>
</dbReference>
<keyword evidence="9" id="KW-0408">Iron</keyword>
<dbReference type="Proteomes" id="UP001521184">
    <property type="component" value="Unassembled WGS sequence"/>
</dbReference>
<evidence type="ECO:0000256" key="8">
    <source>
        <dbReference type="ARBA" id="ARBA00022989"/>
    </source>
</evidence>
<sequence length="223" mass="24259">MASATGIPEQHPDSVSNGHGEQEPLLGRPGDASQKEGKPLAWNLVLGTGVIAQAGIWILLNSAGLLLITQAALILQPTHTPQQKRRGTYAHAVLNHVGVLALLAGLIVIEVNKERGGLDHLESPHAILGIITYIFLVLQAIVGFTQFFTPQVYRGVDRAKKIYKYHRFFGYITFVLTLVTIAAATRTTFNVNVLHINTWAVIVASLITLVGIVPRIKRQKLGL</sequence>
<evidence type="ECO:0000256" key="10">
    <source>
        <dbReference type="ARBA" id="ARBA00023136"/>
    </source>
</evidence>
<evidence type="ECO:0000256" key="12">
    <source>
        <dbReference type="SAM" id="Phobius"/>
    </source>
</evidence>